<proteinExistence type="inferred from homology"/>
<accession>A0A328KPC7</accession>
<evidence type="ECO:0000256" key="7">
    <source>
        <dbReference type="ARBA" id="ARBA00022842"/>
    </source>
</evidence>
<keyword evidence="3 10" id="KW-0285">Flavoprotein</keyword>
<keyword evidence="4 10" id="KW-0808">Transferase</keyword>
<evidence type="ECO:0000256" key="3">
    <source>
        <dbReference type="ARBA" id="ARBA00022630"/>
    </source>
</evidence>
<dbReference type="EMBL" id="NAQV01000003">
    <property type="protein sequence ID" value="RAN64960.1"/>
    <property type="molecule type" value="Genomic_DNA"/>
</dbReference>
<dbReference type="PANTHER" id="PTHR30040">
    <property type="entry name" value="THIAMINE BIOSYNTHESIS LIPOPROTEIN APBE"/>
    <property type="match status" value="1"/>
</dbReference>
<evidence type="ECO:0000256" key="11">
    <source>
        <dbReference type="PIRSR" id="PIRSR006268-2"/>
    </source>
</evidence>
<dbReference type="PIRSF" id="PIRSF006268">
    <property type="entry name" value="ApbE"/>
    <property type="match status" value="1"/>
</dbReference>
<evidence type="ECO:0000313" key="13">
    <source>
        <dbReference type="Proteomes" id="UP000249099"/>
    </source>
</evidence>
<organism evidence="12 13">
    <name type="scientific">Dolosigranulum pigrum</name>
    <dbReference type="NCBI Taxonomy" id="29394"/>
    <lineage>
        <taxon>Bacteria</taxon>
        <taxon>Bacillati</taxon>
        <taxon>Bacillota</taxon>
        <taxon>Bacilli</taxon>
        <taxon>Lactobacillales</taxon>
        <taxon>Carnobacteriaceae</taxon>
        <taxon>Dolosigranulum</taxon>
    </lineage>
</organism>
<feature type="binding site" evidence="11">
    <location>
        <position position="147"/>
    </location>
    <ligand>
        <name>Mg(2+)</name>
        <dbReference type="ChEBI" id="CHEBI:18420"/>
    </ligand>
</feature>
<sequence>MFKETDSVRMMGTTIHLMAEGWQAGRIIERMKELLEQYNHRFSANDDGSELAQVNHAAGQESVQVHTELFELIQIGKQHSLPEDSFLNIAIGPLIKLWRIGFDDANVPSDQAIKQVLDRVDVHQVELDATTHTVKLAQPKMELDLGALAKGYIADKIMADIQSFAPRTAFINLGGNLLLSGKAHHHPDSLWRVGIQHPDKPRGQNCMILKLPACSVVTSGIYERRLIAEDGREFHHVFDTSTGRPIATDLASITIISPTSLEGEIWTTRLFGHDKTTILQQVEALDRIEAIVIDQQHNITYTSGIKSRIDAFL</sequence>
<dbReference type="Gene3D" id="3.10.520.10">
    <property type="entry name" value="ApbE-like domains"/>
    <property type="match status" value="1"/>
</dbReference>
<dbReference type="RefSeq" id="WP_112789739.1">
    <property type="nucleotide sequence ID" value="NZ_NAQV01000003.1"/>
</dbReference>
<reference evidence="12 13" key="1">
    <citation type="submission" date="2017-03" db="EMBL/GenBank/DDBJ databases">
        <title>wgs assembly of Dolosigranulum pigrum KPL CDC strains.</title>
        <authorList>
            <person name="Brugger S.D."/>
            <person name="Pettigrew M."/>
            <person name="Kong Y."/>
            <person name="Lemon K.P."/>
        </authorList>
    </citation>
    <scope>NUCLEOTIDE SEQUENCE [LARGE SCALE GENOMIC DNA]</scope>
    <source>
        <strain evidence="12 13">KPL1931_CDC4294-98</strain>
    </source>
</reference>
<keyword evidence="5 10" id="KW-0479">Metal-binding</keyword>
<dbReference type="PANTHER" id="PTHR30040:SF2">
    <property type="entry name" value="FAD:PROTEIN FMN TRANSFERASE"/>
    <property type="match status" value="1"/>
</dbReference>
<dbReference type="EC" id="2.7.1.180" evidence="1 10"/>
<keyword evidence="6 10" id="KW-0274">FAD</keyword>
<evidence type="ECO:0000313" key="12">
    <source>
        <dbReference type="EMBL" id="RAN64960.1"/>
    </source>
</evidence>
<keyword evidence="7 10" id="KW-0460">Magnesium</keyword>
<dbReference type="AlphaFoldDB" id="A0A328KPC7"/>
<evidence type="ECO:0000256" key="5">
    <source>
        <dbReference type="ARBA" id="ARBA00022723"/>
    </source>
</evidence>
<evidence type="ECO:0000256" key="10">
    <source>
        <dbReference type="PIRNR" id="PIRNR006268"/>
    </source>
</evidence>
<dbReference type="Pfam" id="PF02424">
    <property type="entry name" value="ApbE"/>
    <property type="match status" value="1"/>
</dbReference>
<dbReference type="InterPro" id="IPR003374">
    <property type="entry name" value="ApbE-like_sf"/>
</dbReference>
<dbReference type="Proteomes" id="UP000249099">
    <property type="component" value="Unassembled WGS sequence"/>
</dbReference>
<name>A0A328KPC7_9LACT</name>
<dbReference type="InterPro" id="IPR024932">
    <property type="entry name" value="ApbE"/>
</dbReference>
<dbReference type="SUPFAM" id="SSF143631">
    <property type="entry name" value="ApbE-like"/>
    <property type="match status" value="1"/>
</dbReference>
<evidence type="ECO:0000256" key="4">
    <source>
        <dbReference type="ARBA" id="ARBA00022679"/>
    </source>
</evidence>
<comment type="similarity">
    <text evidence="10">Belongs to the ApbE family.</text>
</comment>
<feature type="binding site" evidence="11">
    <location>
        <position position="268"/>
    </location>
    <ligand>
        <name>Mg(2+)</name>
        <dbReference type="ChEBI" id="CHEBI:18420"/>
    </ligand>
</feature>
<dbReference type="GO" id="GO:0016740">
    <property type="term" value="F:transferase activity"/>
    <property type="evidence" value="ECO:0007669"/>
    <property type="project" value="UniProtKB-UniRule"/>
</dbReference>
<evidence type="ECO:0000256" key="8">
    <source>
        <dbReference type="ARBA" id="ARBA00031306"/>
    </source>
</evidence>
<evidence type="ECO:0000256" key="1">
    <source>
        <dbReference type="ARBA" id="ARBA00011955"/>
    </source>
</evidence>
<comment type="catalytic activity">
    <reaction evidence="9 10">
        <text>L-threonyl-[protein] + FAD = FMN-L-threonyl-[protein] + AMP + H(+)</text>
        <dbReference type="Rhea" id="RHEA:36847"/>
        <dbReference type="Rhea" id="RHEA-COMP:11060"/>
        <dbReference type="Rhea" id="RHEA-COMP:11061"/>
        <dbReference type="ChEBI" id="CHEBI:15378"/>
        <dbReference type="ChEBI" id="CHEBI:30013"/>
        <dbReference type="ChEBI" id="CHEBI:57692"/>
        <dbReference type="ChEBI" id="CHEBI:74257"/>
        <dbReference type="ChEBI" id="CHEBI:456215"/>
        <dbReference type="EC" id="2.7.1.180"/>
    </reaction>
</comment>
<gene>
    <name evidence="12" type="ORF">B8A44_00940</name>
</gene>
<evidence type="ECO:0000256" key="2">
    <source>
        <dbReference type="ARBA" id="ARBA00016337"/>
    </source>
</evidence>
<comment type="cofactor">
    <cofactor evidence="11">
        <name>Mg(2+)</name>
        <dbReference type="ChEBI" id="CHEBI:18420"/>
    </cofactor>
    <cofactor evidence="11">
        <name>Mn(2+)</name>
        <dbReference type="ChEBI" id="CHEBI:29035"/>
    </cofactor>
    <text evidence="11">Magnesium. Can also use manganese.</text>
</comment>
<dbReference type="GO" id="GO:0046872">
    <property type="term" value="F:metal ion binding"/>
    <property type="evidence" value="ECO:0007669"/>
    <property type="project" value="UniProtKB-UniRule"/>
</dbReference>
<protein>
    <recommendedName>
        <fullName evidence="2 10">FAD:protein FMN transferase</fullName>
        <ecNumber evidence="1 10">2.7.1.180</ecNumber>
    </recommendedName>
    <alternativeName>
        <fullName evidence="8 10">Flavin transferase</fullName>
    </alternativeName>
</protein>
<comment type="caution">
    <text evidence="12">The sequence shown here is derived from an EMBL/GenBank/DDBJ whole genome shotgun (WGS) entry which is preliminary data.</text>
</comment>
<evidence type="ECO:0000256" key="6">
    <source>
        <dbReference type="ARBA" id="ARBA00022827"/>
    </source>
</evidence>
<evidence type="ECO:0000256" key="9">
    <source>
        <dbReference type="ARBA" id="ARBA00048540"/>
    </source>
</evidence>